<accession>A0A7C9KIK2</accession>
<dbReference type="RefSeq" id="WP_152577853.1">
    <property type="nucleotide sequence ID" value="NZ_JAATJI010000002.1"/>
</dbReference>
<dbReference type="AlphaFoldDB" id="A0A7C9KIK2"/>
<evidence type="ECO:0000313" key="2">
    <source>
        <dbReference type="Proteomes" id="UP000481327"/>
    </source>
</evidence>
<dbReference type="InterPro" id="IPR014710">
    <property type="entry name" value="RmlC-like_jellyroll"/>
</dbReference>
<dbReference type="SUPFAM" id="SSF51182">
    <property type="entry name" value="RmlC-like cupins"/>
    <property type="match status" value="1"/>
</dbReference>
<dbReference type="Gene3D" id="2.60.120.10">
    <property type="entry name" value="Jelly Rolls"/>
    <property type="match status" value="1"/>
</dbReference>
<evidence type="ECO:0000313" key="1">
    <source>
        <dbReference type="EMBL" id="MQT17379.1"/>
    </source>
</evidence>
<evidence type="ECO:0008006" key="3">
    <source>
        <dbReference type="Google" id="ProtNLM"/>
    </source>
</evidence>
<dbReference type="EMBL" id="WIOL01000003">
    <property type="protein sequence ID" value="MQT17379.1"/>
    <property type="molecule type" value="Genomic_DNA"/>
</dbReference>
<dbReference type="Proteomes" id="UP000481327">
    <property type="component" value="Unassembled WGS sequence"/>
</dbReference>
<proteinExistence type="predicted"/>
<protein>
    <recommendedName>
        <fullName evidence="3">Cupin domain-containing protein</fullName>
    </recommendedName>
</protein>
<sequence>MFAALLATMALAATDVPPVPGLCTAPVPADRDTPGCYSTGAIAIAAAPDALHWQVHQFPTTAAAAAEAGRHRWASVAQAHSRAWLHVLGPADEVVAGGTRRALIGPLAPPPGPVTAHFAEAIFPPGMQTRVHSHPGPEAFYVVEGEQCMETPTDRATVRAGGTYIVTSGPHLQAAPRGRRNLVLILAPRGQPAVVLGGDWQPSGYCAS</sequence>
<dbReference type="OrthoDB" id="8017763at2"/>
<name>A0A7C9KIK2_9SPHN</name>
<comment type="caution">
    <text evidence="1">The sequence shown here is derived from an EMBL/GenBank/DDBJ whole genome shotgun (WGS) entry which is preliminary data.</text>
</comment>
<organism evidence="1 2">
    <name type="scientific">Sandarakinorhabdus fusca</name>
    <dbReference type="NCBI Taxonomy" id="1439888"/>
    <lineage>
        <taxon>Bacteria</taxon>
        <taxon>Pseudomonadati</taxon>
        <taxon>Pseudomonadota</taxon>
        <taxon>Alphaproteobacteria</taxon>
        <taxon>Sphingomonadales</taxon>
        <taxon>Sphingosinicellaceae</taxon>
        <taxon>Sandarakinorhabdus</taxon>
    </lineage>
</organism>
<reference evidence="1 2" key="1">
    <citation type="submission" date="2019-09" db="EMBL/GenBank/DDBJ databases">
        <title>Polymorphobacter sp. isolated from a lake in China.</title>
        <authorList>
            <person name="Liu Z."/>
        </authorList>
    </citation>
    <scope>NUCLEOTIDE SEQUENCE [LARGE SCALE GENOMIC DNA]</scope>
    <source>
        <strain evidence="1 2">D40P</strain>
    </source>
</reference>
<gene>
    <name evidence="1" type="ORF">F3168_08895</name>
</gene>
<keyword evidence="2" id="KW-1185">Reference proteome</keyword>
<dbReference type="InterPro" id="IPR011051">
    <property type="entry name" value="RmlC_Cupin_sf"/>
</dbReference>